<gene>
    <name evidence="2" type="ORF">AM493_14575</name>
</gene>
<dbReference type="Pfam" id="PF14125">
    <property type="entry name" value="DUF4292"/>
    <property type="match status" value="1"/>
</dbReference>
<evidence type="ECO:0000256" key="1">
    <source>
        <dbReference type="SAM" id="SignalP"/>
    </source>
</evidence>
<evidence type="ECO:0000313" key="3">
    <source>
        <dbReference type="Proteomes" id="UP000037755"/>
    </source>
</evidence>
<dbReference type="Gene3D" id="2.50.20.10">
    <property type="entry name" value="Lipoprotein localisation LolA/LolB/LppX"/>
    <property type="match status" value="1"/>
</dbReference>
<dbReference type="OrthoDB" id="849114at2"/>
<name>A0A0M8MJK3_9FLAO</name>
<dbReference type="Proteomes" id="UP000037755">
    <property type="component" value="Unassembled WGS sequence"/>
</dbReference>
<dbReference type="RefSeq" id="WP_054408766.1">
    <property type="nucleotide sequence ID" value="NZ_FOYA01000022.1"/>
</dbReference>
<dbReference type="EMBL" id="LIYD01000005">
    <property type="protein sequence ID" value="KOS07127.1"/>
    <property type="molecule type" value="Genomic_DNA"/>
</dbReference>
<feature type="signal peptide" evidence="1">
    <location>
        <begin position="1"/>
        <end position="21"/>
    </location>
</feature>
<sequence>MKKVYVAIAAMGLLVSCKSKQAVIAESAASGDKAATEIIDGHYSKQVDFNTLVIRADARYKDSHENQGFTAEVRIKKDEKILVMVRYFGMTMAKGLITPTEVVYYEQLGKTYFSGDYRMLSRWLGTDLDYTKVQNMLLGEAMDNLKKGTYKASVHDGLYRLQGKEGNTVKEFLFEGANFLIKKQAFTQGGQQPRSIEINYPAHGNFDGRTLPAQIKIEAEQQDRVSLDLEYKSVKFDEKITFPFEVPDGFTQVFIEKD</sequence>
<protein>
    <recommendedName>
        <fullName evidence="4">Deoxyuridine 5'-triphosphate nucleotidohydrolase</fullName>
    </recommendedName>
</protein>
<feature type="chain" id="PRO_5005818530" description="Deoxyuridine 5'-triphosphate nucleotidohydrolase" evidence="1">
    <location>
        <begin position="22"/>
        <end position="258"/>
    </location>
</feature>
<comment type="caution">
    <text evidence="2">The sequence shown here is derived from an EMBL/GenBank/DDBJ whole genome shotgun (WGS) entry which is preliminary data.</text>
</comment>
<dbReference type="PATRIC" id="fig|1202724.3.peg.3026"/>
<dbReference type="PROSITE" id="PS51257">
    <property type="entry name" value="PROKAR_LIPOPROTEIN"/>
    <property type="match status" value="1"/>
</dbReference>
<accession>A0A0M8MJK3</accession>
<dbReference type="InterPro" id="IPR025634">
    <property type="entry name" value="DUF4292"/>
</dbReference>
<proteinExistence type="predicted"/>
<reference evidence="2 3" key="1">
    <citation type="submission" date="2015-08" db="EMBL/GenBank/DDBJ databases">
        <title>Whole genome sequence of Flavobacterium akiainvivens IK-1T, from decaying Wikstroemia oahuensis, an endemic Hawaiian shrub.</title>
        <authorList>
            <person name="Wan X."/>
            <person name="Hou S."/>
            <person name="Saito J."/>
            <person name="Donachie S."/>
        </authorList>
    </citation>
    <scope>NUCLEOTIDE SEQUENCE [LARGE SCALE GENOMIC DNA]</scope>
    <source>
        <strain evidence="2 3">IK-1</strain>
    </source>
</reference>
<evidence type="ECO:0008006" key="4">
    <source>
        <dbReference type="Google" id="ProtNLM"/>
    </source>
</evidence>
<keyword evidence="1" id="KW-0732">Signal</keyword>
<dbReference type="STRING" id="1202724.AM493_14575"/>
<evidence type="ECO:0000313" key="2">
    <source>
        <dbReference type="EMBL" id="KOS07127.1"/>
    </source>
</evidence>
<dbReference type="AlphaFoldDB" id="A0A0M8MJK3"/>
<keyword evidence="3" id="KW-1185">Reference proteome</keyword>
<organism evidence="2 3">
    <name type="scientific">Flavobacterium akiainvivens</name>
    <dbReference type="NCBI Taxonomy" id="1202724"/>
    <lineage>
        <taxon>Bacteria</taxon>
        <taxon>Pseudomonadati</taxon>
        <taxon>Bacteroidota</taxon>
        <taxon>Flavobacteriia</taxon>
        <taxon>Flavobacteriales</taxon>
        <taxon>Flavobacteriaceae</taxon>
        <taxon>Flavobacterium</taxon>
    </lineage>
</organism>